<comment type="caution">
    <text evidence="2">The sequence shown here is derived from an EMBL/GenBank/DDBJ whole genome shotgun (WGS) entry which is preliminary data.</text>
</comment>
<dbReference type="NCBIfam" id="NF041377">
    <property type="entry name" value="XopX"/>
    <property type="match status" value="1"/>
</dbReference>
<feature type="region of interest" description="Disordered" evidence="1">
    <location>
        <begin position="522"/>
        <end position="544"/>
    </location>
</feature>
<sequence length="618" mass="66479">MDLHDPDMQAHSPAHASGQSTSATVAARASAALAGGIQQAYAAVSKGASNLWSLADLRTMLQIHADDPAFLAILRGADPEHATPHTLASCREQIQELGRIIEGACGLGTHQCNQLLGDVKQVLDALQSLDHTEPGDSRVLKSIGNLINFWPILIPSPLMGNQAKTFAFTMSTATKGVLSLSASALRPTADGFPFPIIGGGQLGREANEMHLYNLLINTLFLTTELPKKFGDPDTRRNAEDVSKNIGYAAGVSVSFTAMMLTPFLWNSLSKLGNRLLDTTTRLGAAAAQATGLNNQAQQLRARLPPERINEEVRAQLQLIREQLDASCEAFQQARRDFINQDGGRELTRTVNAQCTHLLETLDRCSKRLASVLHLDSEQTPSLGRQMPNHDVSSKVALMILATAVTGSTVYLIQPDRLGTINLISDTCIVTAVMAQSTWNKQATRQDAMERFKAMCGGSMVIALALGAEKLSKVLTDKSLIESSPNAQFYAGVIMSLMAVTMPGPIARGAELAMNWGERQLGRRFTGPDGTPLETRVPSSAEELQQTSHRTLGYLLSLRDEQLEEYAENVGDSILQAIQEAGEAAQGRPSSSVTLTEIDDNQAAAPERAPGGADRPRSD</sequence>
<gene>
    <name evidence="2" type="ORF">C9386_06775</name>
</gene>
<evidence type="ECO:0000256" key="1">
    <source>
        <dbReference type="SAM" id="MobiDB-lite"/>
    </source>
</evidence>
<proteinExistence type="predicted"/>
<accession>A0AAE8F8N5</accession>
<name>A0AAE8F8N5_XANVA</name>
<protein>
    <submittedName>
        <fullName evidence="2">Type III secretion system effector protein</fullName>
    </submittedName>
</protein>
<dbReference type="EMBL" id="PYTT01000061">
    <property type="protein sequence ID" value="RNL04422.1"/>
    <property type="molecule type" value="Genomic_DNA"/>
</dbReference>
<dbReference type="Proteomes" id="UP000284283">
    <property type="component" value="Unassembled WGS sequence"/>
</dbReference>
<dbReference type="KEGG" id="xva:C7V42_02810"/>
<feature type="region of interest" description="Disordered" evidence="1">
    <location>
        <begin position="580"/>
        <end position="618"/>
    </location>
</feature>
<evidence type="ECO:0000313" key="3">
    <source>
        <dbReference type="Proteomes" id="UP000284283"/>
    </source>
</evidence>
<feature type="region of interest" description="Disordered" evidence="1">
    <location>
        <begin position="1"/>
        <end position="22"/>
    </location>
</feature>
<dbReference type="AlphaFoldDB" id="A0AAE8F8N5"/>
<organism evidence="2 3">
    <name type="scientific">Xanthomonas vasicola pv. vasculorum</name>
    <dbReference type="NCBI Taxonomy" id="325776"/>
    <lineage>
        <taxon>Bacteria</taxon>
        <taxon>Pseudomonadati</taxon>
        <taxon>Pseudomonadota</taxon>
        <taxon>Gammaproteobacteria</taxon>
        <taxon>Lysobacterales</taxon>
        <taxon>Lysobacteraceae</taxon>
        <taxon>Xanthomonas</taxon>
    </lineage>
</organism>
<evidence type="ECO:0000313" key="2">
    <source>
        <dbReference type="EMBL" id="RNL04422.1"/>
    </source>
</evidence>
<reference evidence="2 3" key="1">
    <citation type="submission" date="2018-03" db="EMBL/GenBank/DDBJ databases">
        <authorList>
            <person name="Wu G."/>
        </authorList>
    </citation>
    <scope>NUCLEOTIDE SEQUENCE [LARGE SCALE GENOMIC DNA]</scope>
    <source>
        <strain evidence="2 3">SAM-118</strain>
    </source>
</reference>